<feature type="region of interest" description="Disordered" evidence="8">
    <location>
        <begin position="252"/>
        <end position="273"/>
    </location>
</feature>
<dbReference type="Gene3D" id="1.10.10.60">
    <property type="entry name" value="Homeodomain-like"/>
    <property type="match status" value="2"/>
</dbReference>
<evidence type="ECO:0000256" key="2">
    <source>
        <dbReference type="ARBA" id="ARBA00022737"/>
    </source>
</evidence>
<comment type="subcellular location">
    <subcellularLocation>
        <location evidence="1">Nucleus</location>
    </subcellularLocation>
</comment>
<comment type="caution">
    <text evidence="11">The sequence shown here is derived from an EMBL/GenBank/DDBJ whole genome shotgun (WGS) entry which is preliminary data.</text>
</comment>
<dbReference type="SUPFAM" id="SSF46689">
    <property type="entry name" value="Homeodomain-like"/>
    <property type="match status" value="1"/>
</dbReference>
<evidence type="ECO:0000259" key="10">
    <source>
        <dbReference type="PROSITE" id="PS51294"/>
    </source>
</evidence>
<dbReference type="PANTHER" id="PTHR47999:SF24">
    <property type="entry name" value="TRANSCRIPTION FACTOR MYB90"/>
    <property type="match status" value="1"/>
</dbReference>
<gene>
    <name evidence="11" type="ORF">V6N12_027399</name>
</gene>
<dbReference type="InterPro" id="IPR009057">
    <property type="entry name" value="Homeodomain-like_sf"/>
</dbReference>
<dbReference type="PROSITE" id="PS51294">
    <property type="entry name" value="HTH_MYB"/>
    <property type="match status" value="2"/>
</dbReference>
<keyword evidence="2" id="KW-0677">Repeat</keyword>
<dbReference type="Pfam" id="PF13921">
    <property type="entry name" value="Myb_DNA-bind_6"/>
    <property type="match status" value="1"/>
</dbReference>
<keyword evidence="5" id="KW-0010">Activator</keyword>
<evidence type="ECO:0000256" key="8">
    <source>
        <dbReference type="SAM" id="MobiDB-lite"/>
    </source>
</evidence>
<keyword evidence="12" id="KW-1185">Reference proteome</keyword>
<evidence type="ECO:0000256" key="1">
    <source>
        <dbReference type="ARBA" id="ARBA00004123"/>
    </source>
</evidence>
<feature type="compositionally biased region" description="Low complexity" evidence="8">
    <location>
        <begin position="262"/>
        <end position="273"/>
    </location>
</feature>
<dbReference type="PANTHER" id="PTHR47999">
    <property type="entry name" value="TRANSCRIPTION FACTOR MYB8-RELATED-RELATED"/>
    <property type="match status" value="1"/>
</dbReference>
<reference evidence="11 12" key="1">
    <citation type="journal article" date="2024" name="G3 (Bethesda)">
        <title>Genome assembly of Hibiscus sabdariffa L. provides insights into metabolisms of medicinal natural products.</title>
        <authorList>
            <person name="Kim T."/>
        </authorList>
    </citation>
    <scope>NUCLEOTIDE SEQUENCE [LARGE SCALE GENOMIC DNA]</scope>
    <source>
        <strain evidence="11">TK-2024</strain>
        <tissue evidence="11">Old leaves</tissue>
    </source>
</reference>
<dbReference type="PROSITE" id="PS50090">
    <property type="entry name" value="MYB_LIKE"/>
    <property type="match status" value="1"/>
</dbReference>
<protein>
    <submittedName>
        <fullName evidence="11">Uncharacterized protein</fullName>
    </submittedName>
</protein>
<sequence length="356" mass="40558">MNKWHLTVTKFALKRVLNSDITTKVDPMEGQSLRVKKGAWTEEEDSLPNKGTEEYGIKFLPEQTKVVYDLNPDIKRGAFTADEIDLIIRLHNLLGNRKGAWTKEEDTLLKKCIEKYGEGTWHQVPSRAGKNDSDIPKTNEKLDLILMSQKKGKSAGLNRCRKSCRLRWLNYLNPNIKRGAFAADEVDLIIRLHNLLGNRLPGRTANDVKNYWNNHLLMKKVNPSDKDSDPKPYLNPSKVIKPRPHVLSKSIFPVSSDENRGSSSNTATPANNNFVSADNSNNHSFHFGNENEEIMWWENVLMNEIDDQLLGSANDIYQNVLGNQSVNEELGVVEEGNYGNLEELFRDAEFWNVLKP</sequence>
<feature type="domain" description="HTH myb-type" evidence="10">
    <location>
        <begin position="177"/>
        <end position="220"/>
    </location>
</feature>
<evidence type="ECO:0000256" key="7">
    <source>
        <dbReference type="ARBA" id="ARBA00023242"/>
    </source>
</evidence>
<dbReference type="InterPro" id="IPR001005">
    <property type="entry name" value="SANT/Myb"/>
</dbReference>
<keyword evidence="4" id="KW-0238">DNA-binding</keyword>
<keyword evidence="3" id="KW-0805">Transcription regulation</keyword>
<dbReference type="Proteomes" id="UP001472677">
    <property type="component" value="Unassembled WGS sequence"/>
</dbReference>
<keyword evidence="7" id="KW-0539">Nucleus</keyword>
<evidence type="ECO:0000256" key="6">
    <source>
        <dbReference type="ARBA" id="ARBA00023163"/>
    </source>
</evidence>
<evidence type="ECO:0000256" key="5">
    <source>
        <dbReference type="ARBA" id="ARBA00023159"/>
    </source>
</evidence>
<dbReference type="InterPro" id="IPR015495">
    <property type="entry name" value="Myb_TF_plants"/>
</dbReference>
<evidence type="ECO:0000313" key="12">
    <source>
        <dbReference type="Proteomes" id="UP001472677"/>
    </source>
</evidence>
<dbReference type="SMART" id="SM00717">
    <property type="entry name" value="SANT"/>
    <property type="match status" value="2"/>
</dbReference>
<proteinExistence type="predicted"/>
<feature type="region of interest" description="Disordered" evidence="8">
    <location>
        <begin position="220"/>
        <end position="240"/>
    </location>
</feature>
<keyword evidence="6" id="KW-0804">Transcription</keyword>
<evidence type="ECO:0000256" key="4">
    <source>
        <dbReference type="ARBA" id="ARBA00023125"/>
    </source>
</evidence>
<dbReference type="InterPro" id="IPR017930">
    <property type="entry name" value="Myb_dom"/>
</dbReference>
<dbReference type="EMBL" id="JBBPBM010000023">
    <property type="protein sequence ID" value="KAK8546623.1"/>
    <property type="molecule type" value="Genomic_DNA"/>
</dbReference>
<organism evidence="11 12">
    <name type="scientific">Hibiscus sabdariffa</name>
    <name type="common">roselle</name>
    <dbReference type="NCBI Taxonomy" id="183260"/>
    <lineage>
        <taxon>Eukaryota</taxon>
        <taxon>Viridiplantae</taxon>
        <taxon>Streptophyta</taxon>
        <taxon>Embryophyta</taxon>
        <taxon>Tracheophyta</taxon>
        <taxon>Spermatophyta</taxon>
        <taxon>Magnoliopsida</taxon>
        <taxon>eudicotyledons</taxon>
        <taxon>Gunneridae</taxon>
        <taxon>Pentapetalae</taxon>
        <taxon>rosids</taxon>
        <taxon>malvids</taxon>
        <taxon>Malvales</taxon>
        <taxon>Malvaceae</taxon>
        <taxon>Malvoideae</taxon>
        <taxon>Hibiscus</taxon>
    </lineage>
</organism>
<name>A0ABR2DUL2_9ROSI</name>
<dbReference type="CDD" id="cd00167">
    <property type="entry name" value="SANT"/>
    <property type="match status" value="2"/>
</dbReference>
<evidence type="ECO:0000256" key="3">
    <source>
        <dbReference type="ARBA" id="ARBA00023015"/>
    </source>
</evidence>
<evidence type="ECO:0000313" key="11">
    <source>
        <dbReference type="EMBL" id="KAK8546623.1"/>
    </source>
</evidence>
<evidence type="ECO:0000259" key="9">
    <source>
        <dbReference type="PROSITE" id="PS50090"/>
    </source>
</evidence>
<feature type="domain" description="Myb-like" evidence="9">
    <location>
        <begin position="97"/>
        <end position="172"/>
    </location>
</feature>
<feature type="domain" description="HTH myb-type" evidence="10">
    <location>
        <begin position="97"/>
        <end position="176"/>
    </location>
</feature>
<accession>A0ABR2DUL2</accession>